<evidence type="ECO:0000256" key="1">
    <source>
        <dbReference type="SAM" id="Phobius"/>
    </source>
</evidence>
<evidence type="ECO:0000313" key="2">
    <source>
        <dbReference type="EMBL" id="KKN34074.1"/>
    </source>
</evidence>
<dbReference type="AlphaFoldDB" id="A0A0F9PV55"/>
<keyword evidence="1" id="KW-0812">Transmembrane</keyword>
<accession>A0A0F9PV55</accession>
<keyword evidence="1" id="KW-0472">Membrane</keyword>
<organism evidence="2">
    <name type="scientific">marine sediment metagenome</name>
    <dbReference type="NCBI Taxonomy" id="412755"/>
    <lineage>
        <taxon>unclassified sequences</taxon>
        <taxon>metagenomes</taxon>
        <taxon>ecological metagenomes</taxon>
    </lineage>
</organism>
<dbReference type="EMBL" id="LAZR01002131">
    <property type="protein sequence ID" value="KKN34074.1"/>
    <property type="molecule type" value="Genomic_DNA"/>
</dbReference>
<reference evidence="2" key="1">
    <citation type="journal article" date="2015" name="Nature">
        <title>Complex archaea that bridge the gap between prokaryotes and eukaryotes.</title>
        <authorList>
            <person name="Spang A."/>
            <person name="Saw J.H."/>
            <person name="Jorgensen S.L."/>
            <person name="Zaremba-Niedzwiedzka K."/>
            <person name="Martijn J."/>
            <person name="Lind A.E."/>
            <person name="van Eijk R."/>
            <person name="Schleper C."/>
            <person name="Guy L."/>
            <person name="Ettema T.J."/>
        </authorList>
    </citation>
    <scope>NUCLEOTIDE SEQUENCE</scope>
</reference>
<proteinExistence type="predicted"/>
<feature type="transmembrane region" description="Helical" evidence="1">
    <location>
        <begin position="24"/>
        <end position="42"/>
    </location>
</feature>
<sequence>MIYPEDYRFFHELDKPRKLEFDDIAIILVVIGIVAVLICAIFI</sequence>
<keyword evidence="1" id="KW-1133">Transmembrane helix</keyword>
<name>A0A0F9PV55_9ZZZZ</name>
<comment type="caution">
    <text evidence="2">The sequence shown here is derived from an EMBL/GenBank/DDBJ whole genome shotgun (WGS) entry which is preliminary data.</text>
</comment>
<protein>
    <submittedName>
        <fullName evidence="2">Uncharacterized protein</fullName>
    </submittedName>
</protein>
<gene>
    <name evidence="2" type="ORF">LCGC14_0797450</name>
</gene>